<dbReference type="PANTHER" id="PTHR48111:SF1">
    <property type="entry name" value="TWO-COMPONENT RESPONSE REGULATOR ORR33"/>
    <property type="match status" value="1"/>
</dbReference>
<dbReference type="InterPro" id="IPR039420">
    <property type="entry name" value="WalR-like"/>
</dbReference>
<comment type="caution">
    <text evidence="8">The sequence shown here is derived from an EMBL/GenBank/DDBJ whole genome shotgun (WGS) entry which is preliminary data.</text>
</comment>
<reference evidence="8 9" key="1">
    <citation type="submission" date="2021-11" db="EMBL/GenBank/DDBJ databases">
        <authorList>
            <person name="Liang Q."/>
            <person name="Mou H."/>
            <person name="Liu Z."/>
        </authorList>
    </citation>
    <scope>NUCLEOTIDE SEQUENCE [LARGE SCALE GENOMIC DNA]</scope>
    <source>
        <strain evidence="8 9">CHU3</strain>
    </source>
</reference>
<keyword evidence="9" id="KW-1185">Reference proteome</keyword>
<dbReference type="Pfam" id="PF00072">
    <property type="entry name" value="Response_reg"/>
    <property type="match status" value="1"/>
</dbReference>
<dbReference type="SMART" id="SM00448">
    <property type="entry name" value="REC"/>
    <property type="match status" value="1"/>
</dbReference>
<feature type="domain" description="Response regulatory" evidence="7">
    <location>
        <begin position="6"/>
        <end position="121"/>
    </location>
</feature>
<dbReference type="InterPro" id="IPR011006">
    <property type="entry name" value="CheY-like_superfamily"/>
</dbReference>
<dbReference type="Proteomes" id="UP001209701">
    <property type="component" value="Unassembled WGS sequence"/>
</dbReference>
<dbReference type="RefSeq" id="WP_263573235.1">
    <property type="nucleotide sequence ID" value="NZ_JAJIRN010000010.1"/>
</dbReference>
<name>A0ABT2YKQ2_9BURK</name>
<dbReference type="EMBL" id="JAJIRN010000010">
    <property type="protein sequence ID" value="MCV2370644.1"/>
    <property type="molecule type" value="Genomic_DNA"/>
</dbReference>
<dbReference type="Gene3D" id="3.40.50.2300">
    <property type="match status" value="1"/>
</dbReference>
<keyword evidence="1 6" id="KW-0597">Phosphoprotein</keyword>
<evidence type="ECO:0000256" key="5">
    <source>
        <dbReference type="ARBA" id="ARBA00023163"/>
    </source>
</evidence>
<keyword evidence="3" id="KW-0805">Transcription regulation</keyword>
<keyword evidence="2" id="KW-0902">Two-component regulatory system</keyword>
<organism evidence="8 9">
    <name type="scientific">Roseateles oligotrophus</name>
    <dbReference type="NCBI Taxonomy" id="1769250"/>
    <lineage>
        <taxon>Bacteria</taxon>
        <taxon>Pseudomonadati</taxon>
        <taxon>Pseudomonadota</taxon>
        <taxon>Betaproteobacteria</taxon>
        <taxon>Burkholderiales</taxon>
        <taxon>Sphaerotilaceae</taxon>
        <taxon>Roseateles</taxon>
    </lineage>
</organism>
<dbReference type="PROSITE" id="PS50110">
    <property type="entry name" value="RESPONSE_REGULATORY"/>
    <property type="match status" value="1"/>
</dbReference>
<dbReference type="PANTHER" id="PTHR48111">
    <property type="entry name" value="REGULATOR OF RPOS"/>
    <property type="match status" value="1"/>
</dbReference>
<proteinExistence type="predicted"/>
<dbReference type="InterPro" id="IPR001789">
    <property type="entry name" value="Sig_transdc_resp-reg_receiver"/>
</dbReference>
<evidence type="ECO:0000259" key="7">
    <source>
        <dbReference type="PROSITE" id="PS50110"/>
    </source>
</evidence>
<evidence type="ECO:0000256" key="4">
    <source>
        <dbReference type="ARBA" id="ARBA00023125"/>
    </source>
</evidence>
<keyword evidence="5" id="KW-0804">Transcription</keyword>
<feature type="modified residue" description="4-aspartylphosphate" evidence="6">
    <location>
        <position position="54"/>
    </location>
</feature>
<dbReference type="SUPFAM" id="SSF52172">
    <property type="entry name" value="CheY-like"/>
    <property type="match status" value="1"/>
</dbReference>
<evidence type="ECO:0000256" key="3">
    <source>
        <dbReference type="ARBA" id="ARBA00023015"/>
    </source>
</evidence>
<gene>
    <name evidence="8" type="ORF">LNV07_21375</name>
</gene>
<sequence length="384" mass="42106">MSETSRVLLVDDDELTLQMLEATLEDDYKISSVTSGSEALARCAAETFDLIVLDVDMPGLDGYETCRQLKANHASAEIPVIFHSARTSIDERLQGYAAGGADYLPKPFDAGELIAKIGLVLSNRAKQQELSGQLEETLNAVLSTADMMGEAGVVLEFQRQLGTCADYPDVAQAVFDALQRYSLEGCVRIQGRAELFAGNGRGPCSALENSILDHLISQKEGQRIRPLGPHTGFAYGSVVLFVRNLRMDRGGIEMDRNESERMGRAIDNVAMLVEGAIVRVAALDTELATRDLADVRHLVSMTRGALTDISARSQAQRMEILRAFEELTEEVELSFVKLGLTDDQENFLSNIIKKQAAKVMGSLDQSQEVEQFLGRVIHKLNQHG</sequence>
<accession>A0ABT2YKQ2</accession>
<evidence type="ECO:0000313" key="9">
    <source>
        <dbReference type="Proteomes" id="UP001209701"/>
    </source>
</evidence>
<evidence type="ECO:0000256" key="2">
    <source>
        <dbReference type="ARBA" id="ARBA00023012"/>
    </source>
</evidence>
<evidence type="ECO:0000256" key="1">
    <source>
        <dbReference type="ARBA" id="ARBA00022553"/>
    </source>
</evidence>
<evidence type="ECO:0000313" key="8">
    <source>
        <dbReference type="EMBL" id="MCV2370644.1"/>
    </source>
</evidence>
<evidence type="ECO:0000256" key="6">
    <source>
        <dbReference type="PROSITE-ProRule" id="PRU00169"/>
    </source>
</evidence>
<protein>
    <submittedName>
        <fullName evidence="8">Response regulator</fullName>
    </submittedName>
</protein>
<keyword evidence="4" id="KW-0238">DNA-binding</keyword>